<evidence type="ECO:0000313" key="3">
    <source>
        <dbReference type="Proteomes" id="UP001501842"/>
    </source>
</evidence>
<accession>A0ABN3UJW3</accession>
<gene>
    <name evidence="2" type="ORF">GCM10010439_52680</name>
</gene>
<evidence type="ECO:0000256" key="1">
    <source>
        <dbReference type="SAM" id="MobiDB-lite"/>
    </source>
</evidence>
<dbReference type="RefSeq" id="WP_344453865.1">
    <property type="nucleotide sequence ID" value="NZ_BAAATZ010000025.1"/>
</dbReference>
<dbReference type="EMBL" id="BAAATZ010000025">
    <property type="protein sequence ID" value="GAA2733209.1"/>
    <property type="molecule type" value="Genomic_DNA"/>
</dbReference>
<evidence type="ECO:0000313" key="2">
    <source>
        <dbReference type="EMBL" id="GAA2733209.1"/>
    </source>
</evidence>
<keyword evidence="3" id="KW-1185">Reference proteome</keyword>
<organism evidence="2 3">
    <name type="scientific">Actinocorallia aurantiaca</name>
    <dbReference type="NCBI Taxonomy" id="46204"/>
    <lineage>
        <taxon>Bacteria</taxon>
        <taxon>Bacillati</taxon>
        <taxon>Actinomycetota</taxon>
        <taxon>Actinomycetes</taxon>
        <taxon>Streptosporangiales</taxon>
        <taxon>Thermomonosporaceae</taxon>
        <taxon>Actinocorallia</taxon>
    </lineage>
</organism>
<evidence type="ECO:0008006" key="4">
    <source>
        <dbReference type="Google" id="ProtNLM"/>
    </source>
</evidence>
<protein>
    <recommendedName>
        <fullName evidence="4">Outer membrane lipoprotein-sorting protein</fullName>
    </recommendedName>
</protein>
<reference evidence="2 3" key="1">
    <citation type="journal article" date="2019" name="Int. J. Syst. Evol. Microbiol.">
        <title>The Global Catalogue of Microorganisms (GCM) 10K type strain sequencing project: providing services to taxonomists for standard genome sequencing and annotation.</title>
        <authorList>
            <consortium name="The Broad Institute Genomics Platform"/>
            <consortium name="The Broad Institute Genome Sequencing Center for Infectious Disease"/>
            <person name="Wu L."/>
            <person name="Ma J."/>
        </authorList>
    </citation>
    <scope>NUCLEOTIDE SEQUENCE [LARGE SCALE GENOMIC DNA]</scope>
    <source>
        <strain evidence="2 3">JCM 8201</strain>
    </source>
</reference>
<feature type="region of interest" description="Disordered" evidence="1">
    <location>
        <begin position="45"/>
        <end position="68"/>
    </location>
</feature>
<name>A0ABN3UJW3_9ACTN</name>
<dbReference type="Proteomes" id="UP001501842">
    <property type="component" value="Unassembled WGS sequence"/>
</dbReference>
<proteinExistence type="predicted"/>
<comment type="caution">
    <text evidence="2">The sequence shown here is derived from an EMBL/GenBank/DDBJ whole genome shotgun (WGS) entry which is preliminary data.</text>
</comment>
<sequence length="282" mass="30044">MDRRTDRTIGIAVIIAVALVPTAALALVKVGDGFDAGRPAEVAVSPAPEDYPGAPKPPPVPTKSPAVSVSLPQLPTGVDPSQPVGEVPEAKPLPAELSSFTRQIGMVLAQASGTTNSQETAKFTLKPRFTMDAKTTEYVLNAKGKWRKTGVTHVVIRNGVKATRTPDGELTKEKLTPEEIDQLKYEADPRTITNNAKNLPGIKKSYSRKTKFYKYTLDATTGATIIEKLPQDIRDLIPEEAGLLGLQLEVYADAKDHAFVASVTGAAPVAATGIGVVYSDMK</sequence>